<evidence type="ECO:0000256" key="1">
    <source>
        <dbReference type="SAM" id="MobiDB-lite"/>
    </source>
</evidence>
<proteinExistence type="predicted"/>
<evidence type="ECO:0000259" key="2">
    <source>
        <dbReference type="Pfam" id="PF22980"/>
    </source>
</evidence>
<feature type="compositionally biased region" description="Acidic residues" evidence="1">
    <location>
        <begin position="127"/>
        <end position="139"/>
    </location>
</feature>
<dbReference type="GeneID" id="81622015"/>
<sequence>MPSKPTQSSPAKGNAKLQGYTSDLAEQQENAFLAMCLRCLDLETKKVDAGAVAKALGYSNAKSAGNRFSAMRKKYNLHIEFSYPRGDAKPGTKTSPNRVQKTHRKRGSKTKADIHADTQHGEKPETCEPETEEKDDDLLDGPLLSDEQGPGDMTLNAPNLEDSDEDGGVALGLPPTPRG</sequence>
<dbReference type="RefSeq" id="XP_056793797.1">
    <property type="nucleotide sequence ID" value="XM_056931766.1"/>
</dbReference>
<feature type="compositionally biased region" description="Basic residues" evidence="1">
    <location>
        <begin position="100"/>
        <end position="109"/>
    </location>
</feature>
<feature type="compositionally biased region" description="Polar residues" evidence="1">
    <location>
        <begin position="1"/>
        <end position="11"/>
    </location>
</feature>
<evidence type="ECO:0000313" key="4">
    <source>
        <dbReference type="Proteomes" id="UP001148312"/>
    </source>
</evidence>
<keyword evidence="4" id="KW-1185">Reference proteome</keyword>
<feature type="domain" description="Myb-like DNA-binding" evidence="2">
    <location>
        <begin position="29"/>
        <end position="76"/>
    </location>
</feature>
<gene>
    <name evidence="3" type="ORF">N7539_002163</name>
</gene>
<accession>A0A9X0C0B8</accession>
<dbReference type="Pfam" id="PF22980">
    <property type="entry name" value="Myb_DNA-bind_8"/>
    <property type="match status" value="1"/>
</dbReference>
<name>A0A9X0C0B8_9EURO</name>
<feature type="compositionally biased region" description="Basic and acidic residues" evidence="1">
    <location>
        <begin position="110"/>
        <end position="126"/>
    </location>
</feature>
<reference evidence="3" key="2">
    <citation type="journal article" date="2023" name="IMA Fungus">
        <title>Comparative genomic study of the Penicillium genus elucidates a diverse pangenome and 15 lateral gene transfer events.</title>
        <authorList>
            <person name="Petersen C."/>
            <person name="Sorensen T."/>
            <person name="Nielsen M.R."/>
            <person name="Sondergaard T.E."/>
            <person name="Sorensen J.L."/>
            <person name="Fitzpatrick D.A."/>
            <person name="Frisvad J.C."/>
            <person name="Nielsen K.L."/>
        </authorList>
    </citation>
    <scope>NUCLEOTIDE SEQUENCE</scope>
    <source>
        <strain evidence="3">IBT 30728</strain>
    </source>
</reference>
<feature type="region of interest" description="Disordered" evidence="1">
    <location>
        <begin position="82"/>
        <end position="179"/>
    </location>
</feature>
<dbReference type="InterPro" id="IPR054505">
    <property type="entry name" value="Myb_DNA-bind_8"/>
</dbReference>
<evidence type="ECO:0000313" key="3">
    <source>
        <dbReference type="EMBL" id="KAJ5493417.1"/>
    </source>
</evidence>
<reference evidence="3" key="1">
    <citation type="submission" date="2022-12" db="EMBL/GenBank/DDBJ databases">
        <authorList>
            <person name="Petersen C."/>
        </authorList>
    </citation>
    <scope>NUCLEOTIDE SEQUENCE</scope>
    <source>
        <strain evidence="3">IBT 30728</strain>
    </source>
</reference>
<comment type="caution">
    <text evidence="3">The sequence shown here is derived from an EMBL/GenBank/DDBJ whole genome shotgun (WGS) entry which is preliminary data.</text>
</comment>
<feature type="region of interest" description="Disordered" evidence="1">
    <location>
        <begin position="1"/>
        <end position="20"/>
    </location>
</feature>
<dbReference type="AlphaFoldDB" id="A0A9X0C0B8"/>
<dbReference type="EMBL" id="JAPWDQ010000002">
    <property type="protein sequence ID" value="KAJ5493417.1"/>
    <property type="molecule type" value="Genomic_DNA"/>
</dbReference>
<protein>
    <recommendedName>
        <fullName evidence="2">Myb-like DNA-binding domain-containing protein</fullName>
    </recommendedName>
</protein>
<dbReference type="Proteomes" id="UP001148312">
    <property type="component" value="Unassembled WGS sequence"/>
</dbReference>
<organism evidence="3 4">
    <name type="scientific">Penicillium diatomitis</name>
    <dbReference type="NCBI Taxonomy" id="2819901"/>
    <lineage>
        <taxon>Eukaryota</taxon>
        <taxon>Fungi</taxon>
        <taxon>Dikarya</taxon>
        <taxon>Ascomycota</taxon>
        <taxon>Pezizomycotina</taxon>
        <taxon>Eurotiomycetes</taxon>
        <taxon>Eurotiomycetidae</taxon>
        <taxon>Eurotiales</taxon>
        <taxon>Aspergillaceae</taxon>
        <taxon>Penicillium</taxon>
    </lineage>
</organism>